<protein>
    <submittedName>
        <fullName evidence="8">Uncharacterized protein</fullName>
    </submittedName>
</protein>
<organism evidence="8 9">
    <name type="scientific">Candidula unifasciata</name>
    <dbReference type="NCBI Taxonomy" id="100452"/>
    <lineage>
        <taxon>Eukaryota</taxon>
        <taxon>Metazoa</taxon>
        <taxon>Spiralia</taxon>
        <taxon>Lophotrochozoa</taxon>
        <taxon>Mollusca</taxon>
        <taxon>Gastropoda</taxon>
        <taxon>Heterobranchia</taxon>
        <taxon>Euthyneura</taxon>
        <taxon>Panpulmonata</taxon>
        <taxon>Eupulmonata</taxon>
        <taxon>Stylommatophora</taxon>
        <taxon>Helicina</taxon>
        <taxon>Helicoidea</taxon>
        <taxon>Geomitridae</taxon>
        <taxon>Candidula</taxon>
    </lineage>
</organism>
<dbReference type="GO" id="GO:0046983">
    <property type="term" value="F:protein dimerization activity"/>
    <property type="evidence" value="ECO:0007669"/>
    <property type="project" value="InterPro"/>
</dbReference>
<dbReference type="PROSITE" id="PS50112">
    <property type="entry name" value="PAS"/>
    <property type="match status" value="1"/>
</dbReference>
<feature type="domain" description="BHLH" evidence="7">
    <location>
        <begin position="27"/>
        <end position="80"/>
    </location>
</feature>
<keyword evidence="5" id="KW-0539">Nucleus</keyword>
<evidence type="ECO:0000256" key="3">
    <source>
        <dbReference type="ARBA" id="ARBA00023125"/>
    </source>
</evidence>
<comment type="caution">
    <text evidence="8">The sequence shown here is derived from an EMBL/GenBank/DDBJ whole genome shotgun (WGS) entry which is preliminary data.</text>
</comment>
<dbReference type="InterPro" id="IPR035965">
    <property type="entry name" value="PAS-like_dom_sf"/>
</dbReference>
<keyword evidence="9" id="KW-1185">Reference proteome</keyword>
<dbReference type="PANTHER" id="PTHR23043">
    <property type="entry name" value="HYPOXIA-INDUCIBLE FACTOR 1 ALPHA"/>
    <property type="match status" value="1"/>
</dbReference>
<dbReference type="AlphaFoldDB" id="A0A8S4A5X8"/>
<keyword evidence="2" id="KW-0805">Transcription regulation</keyword>
<dbReference type="InterPro" id="IPR056192">
    <property type="entry name" value="bHLH_NPAS4"/>
</dbReference>
<dbReference type="GO" id="GO:0000977">
    <property type="term" value="F:RNA polymerase II transcription regulatory region sequence-specific DNA binding"/>
    <property type="evidence" value="ECO:0007669"/>
    <property type="project" value="TreeGrafter"/>
</dbReference>
<accession>A0A8S4A5X8</accession>
<dbReference type="InterPro" id="IPR036638">
    <property type="entry name" value="HLH_DNA-bd_sf"/>
</dbReference>
<dbReference type="InterPro" id="IPR011598">
    <property type="entry name" value="bHLH_dom"/>
</dbReference>
<evidence type="ECO:0000256" key="5">
    <source>
        <dbReference type="ARBA" id="ARBA00023242"/>
    </source>
</evidence>
<evidence type="ECO:0000313" key="9">
    <source>
        <dbReference type="Proteomes" id="UP000678393"/>
    </source>
</evidence>
<evidence type="ECO:0000256" key="2">
    <source>
        <dbReference type="ARBA" id="ARBA00023015"/>
    </source>
</evidence>
<evidence type="ECO:0000256" key="1">
    <source>
        <dbReference type="ARBA" id="ARBA00004123"/>
    </source>
</evidence>
<dbReference type="Gene3D" id="4.10.280.10">
    <property type="entry name" value="Helix-loop-helix DNA-binding domain"/>
    <property type="match status" value="1"/>
</dbReference>
<evidence type="ECO:0000256" key="4">
    <source>
        <dbReference type="ARBA" id="ARBA00023163"/>
    </source>
</evidence>
<dbReference type="PANTHER" id="PTHR23043:SF39">
    <property type="entry name" value="DYSFUSION, ISOFORM D"/>
    <property type="match status" value="1"/>
</dbReference>
<dbReference type="Pfam" id="PF14598">
    <property type="entry name" value="PAS_11"/>
    <property type="match status" value="1"/>
</dbReference>
<dbReference type="PROSITE" id="PS50888">
    <property type="entry name" value="BHLH"/>
    <property type="match status" value="1"/>
</dbReference>
<dbReference type="Proteomes" id="UP000678393">
    <property type="component" value="Unassembled WGS sequence"/>
</dbReference>
<dbReference type="InterPro" id="IPR000014">
    <property type="entry name" value="PAS"/>
</dbReference>
<dbReference type="OrthoDB" id="9978016at2759"/>
<sequence length="942" mass="104804">MSLSCFCVFLQIHPSSFLDFDYLAEEIINLSNKGASKQRRDQINAEIATMRDLLPLPESSRQRLSQLQIMSLTCVYIRKCNVLQKLFRSRPQETQFPDSLEFFQAMTGFLLVTTREGKLLYISENVTDYLGHSMVDMKTQGDSLYDIVDKRDHGTVQAQLMHSGSQPDKDTPSRDVSFFCRMNMSRTLKRQSGFGDVKVMHIRGHFLEASSADSACSSDSQSVFLATCSPLITPDVKENLVQNNTMVFKSVHKLDMTYLEVSKNGEYHLGCTSEDLNQKSWYSVLHPEDIHEAKEKHIQLIRSNHEIGCMFTVRLLRLDGSSFWVNTVMHVRQATLSQNEEPLIVCVNQVIDAHEAYQIKVQGHLFSMYPSRAHEMWGNHLPAVTSPNQDPMSGQWVQQRGSNTLPVSSYTSDVPNYITHTGHLDMYPATCSTAVCSSRVSKPTVGYPLSNPGSFVQLDQLKAMLKRKIQGPQSASCKPTKLAKVSWDVDGSIGGSGYTEMDHGISHMEHYSHVSASSHVECQNQMMQVMQPENYRFGLMTSNKISLKQLNYQGVSRFSAMISEQVVPDLNVPESYLTPDPSPVSSPQPLYTTVKAEVMDPEENVAPEKPTVNILQALEKLAALPQANVGEKAQLAQRRKELPVFDAFEIDNFFENLNPEELKAKASVKMEAQLKYQVKKEFPEDQAQTENIPHFAALKVEKTSSTVCYQNSTVLSISKTTPQPQVHPHTPLSVPPSYTIKTVNAKAALAFQYPDVNNSAASGPLTANGYKDMLVSSTMASSPVSTASQESIDDLLSYFSDDGMDITPVHVEERSSTMESVTKEDILEAEYKKTCYKSFYARKTGCTTSEPMTVQHVSEEFSPQSSISSLAGEDDLIVDSPSFALNMAMSVLGTQGEMTGAHSTDIKDQDVVGFSDELKLGFMINSWGSPHAGSLDLIKHGQ</sequence>
<keyword evidence="4" id="KW-0804">Transcription</keyword>
<dbReference type="CDD" id="cd19697">
    <property type="entry name" value="bHLH-PAS_NPAS4_PASD10"/>
    <property type="match status" value="1"/>
</dbReference>
<dbReference type="CDD" id="cd00130">
    <property type="entry name" value="PAS"/>
    <property type="match status" value="2"/>
</dbReference>
<dbReference type="GO" id="GO:0000981">
    <property type="term" value="F:DNA-binding transcription factor activity, RNA polymerase II-specific"/>
    <property type="evidence" value="ECO:0007669"/>
    <property type="project" value="TreeGrafter"/>
</dbReference>
<comment type="subcellular location">
    <subcellularLocation>
        <location evidence="1">Nucleus</location>
    </subcellularLocation>
</comment>
<evidence type="ECO:0000313" key="8">
    <source>
        <dbReference type="EMBL" id="CAG5135692.1"/>
    </source>
</evidence>
<feature type="domain" description="PAS" evidence="6">
    <location>
        <begin position="92"/>
        <end position="160"/>
    </location>
</feature>
<evidence type="ECO:0000259" key="6">
    <source>
        <dbReference type="PROSITE" id="PS50112"/>
    </source>
</evidence>
<dbReference type="SUPFAM" id="SSF47459">
    <property type="entry name" value="HLH, helix-loop-helix DNA-binding domain"/>
    <property type="match status" value="1"/>
</dbReference>
<evidence type="ECO:0000259" key="7">
    <source>
        <dbReference type="PROSITE" id="PS50888"/>
    </source>
</evidence>
<dbReference type="EMBL" id="CAJHNH020008448">
    <property type="protein sequence ID" value="CAG5135692.1"/>
    <property type="molecule type" value="Genomic_DNA"/>
</dbReference>
<name>A0A8S4A5X8_9EUPU</name>
<reference evidence="8" key="1">
    <citation type="submission" date="2021-04" db="EMBL/GenBank/DDBJ databases">
        <authorList>
            <consortium name="Molecular Ecology Group"/>
        </authorList>
    </citation>
    <scope>NUCLEOTIDE SEQUENCE</scope>
</reference>
<dbReference type="SMART" id="SM00091">
    <property type="entry name" value="PAS"/>
    <property type="match status" value="2"/>
</dbReference>
<dbReference type="SUPFAM" id="SSF55785">
    <property type="entry name" value="PYP-like sensor domain (PAS domain)"/>
    <property type="match status" value="2"/>
</dbReference>
<proteinExistence type="predicted"/>
<dbReference type="GO" id="GO:0005634">
    <property type="term" value="C:nucleus"/>
    <property type="evidence" value="ECO:0007669"/>
    <property type="project" value="UniProtKB-SubCell"/>
</dbReference>
<dbReference type="Gene3D" id="3.30.450.20">
    <property type="entry name" value="PAS domain"/>
    <property type="match status" value="2"/>
</dbReference>
<dbReference type="NCBIfam" id="TIGR00229">
    <property type="entry name" value="sensory_box"/>
    <property type="match status" value="1"/>
</dbReference>
<keyword evidence="3" id="KW-0238">DNA-binding</keyword>
<dbReference type="Pfam" id="PF23183">
    <property type="entry name" value="bHLH_NPAS4"/>
    <property type="match status" value="1"/>
</dbReference>
<gene>
    <name evidence="8" type="ORF">CUNI_LOCUS21250</name>
</gene>